<evidence type="ECO:0000313" key="2">
    <source>
        <dbReference type="Proteomes" id="UP001183414"/>
    </source>
</evidence>
<dbReference type="Proteomes" id="UP001183414">
    <property type="component" value="Unassembled WGS sequence"/>
</dbReference>
<name>A0ABU2NMQ4_9ACTN</name>
<accession>A0ABU2NMQ4</accession>
<sequence>MEAVGLIEETRQALARSAAAAGTSGVADVIAEVWQVQALVEAVGSHLAITGPPAVRAEAASLSEAGMRGCVTLRHDGQGAEGVRAARLTRMDDVHAALGALAVLLGESITALVGVCVSAEEEGLYWQCVEAIDAADVSADRVTGILRGLALPERGPAA</sequence>
<dbReference type="RefSeq" id="WP_311672162.1">
    <property type="nucleotide sequence ID" value="NZ_JAVREQ010000003.1"/>
</dbReference>
<dbReference type="InterPro" id="IPR046081">
    <property type="entry name" value="DUF6099"/>
</dbReference>
<reference evidence="2" key="1">
    <citation type="submission" date="2023-07" db="EMBL/GenBank/DDBJ databases">
        <title>30 novel species of actinomycetes from the DSMZ collection.</title>
        <authorList>
            <person name="Nouioui I."/>
        </authorList>
    </citation>
    <scope>NUCLEOTIDE SEQUENCE [LARGE SCALE GENOMIC DNA]</scope>
    <source>
        <strain evidence="2">DSM 42041</strain>
    </source>
</reference>
<organism evidence="1 2">
    <name type="scientific">Streptomyces hazeniae</name>
    <dbReference type="NCBI Taxonomy" id="3075538"/>
    <lineage>
        <taxon>Bacteria</taxon>
        <taxon>Bacillati</taxon>
        <taxon>Actinomycetota</taxon>
        <taxon>Actinomycetes</taxon>
        <taxon>Kitasatosporales</taxon>
        <taxon>Streptomycetaceae</taxon>
        <taxon>Streptomyces</taxon>
    </lineage>
</organism>
<protein>
    <submittedName>
        <fullName evidence="1">DUF6099 family protein</fullName>
    </submittedName>
</protein>
<dbReference type="Pfam" id="PF19594">
    <property type="entry name" value="DUF6099"/>
    <property type="match status" value="1"/>
</dbReference>
<comment type="caution">
    <text evidence="1">The sequence shown here is derived from an EMBL/GenBank/DDBJ whole genome shotgun (WGS) entry which is preliminary data.</text>
</comment>
<evidence type="ECO:0000313" key="1">
    <source>
        <dbReference type="EMBL" id="MDT0378252.1"/>
    </source>
</evidence>
<proteinExistence type="predicted"/>
<dbReference type="EMBL" id="JAVREQ010000003">
    <property type="protein sequence ID" value="MDT0378252.1"/>
    <property type="molecule type" value="Genomic_DNA"/>
</dbReference>
<gene>
    <name evidence="1" type="ORF">RM572_05595</name>
</gene>
<keyword evidence="2" id="KW-1185">Reference proteome</keyword>